<name>A0ABD3SCP2_9STRA</name>
<proteinExistence type="predicted"/>
<gene>
    <name evidence="1" type="ORF">ACHAXA_011705</name>
</gene>
<protein>
    <submittedName>
        <fullName evidence="1">Uncharacterized protein</fullName>
    </submittedName>
</protein>
<keyword evidence="2" id="KW-1185">Reference proteome</keyword>
<reference evidence="1 2" key="1">
    <citation type="submission" date="2024-10" db="EMBL/GenBank/DDBJ databases">
        <title>Updated reference genomes for cyclostephanoid diatoms.</title>
        <authorList>
            <person name="Roberts W.R."/>
            <person name="Alverson A.J."/>
        </authorList>
    </citation>
    <scope>NUCLEOTIDE SEQUENCE [LARGE SCALE GENOMIC DNA]</scope>
    <source>
        <strain evidence="1 2">AJA228-03</strain>
    </source>
</reference>
<dbReference type="EMBL" id="JALLPB020000073">
    <property type="protein sequence ID" value="KAL3822160.1"/>
    <property type="molecule type" value="Genomic_DNA"/>
</dbReference>
<dbReference type="AlphaFoldDB" id="A0ABD3SCP2"/>
<dbReference type="Proteomes" id="UP001530377">
    <property type="component" value="Unassembled WGS sequence"/>
</dbReference>
<comment type="caution">
    <text evidence="1">The sequence shown here is derived from an EMBL/GenBank/DDBJ whole genome shotgun (WGS) entry which is preliminary data.</text>
</comment>
<evidence type="ECO:0000313" key="2">
    <source>
        <dbReference type="Proteomes" id="UP001530377"/>
    </source>
</evidence>
<sequence>MQLPRLLSNQLFDIIYIDDANNKHMTPKVMASPTELIQHSQQAANAWGGLAIATGNSMKPEKCFAYFLTYHVNNGRHIMGAIGDLLEPSTKILQKDSSPLPAHITIPLLDDPSSPIPSLPPQTASLMLGIWFRPASRGITKMGKNGMLWTDHLSSQPLPHAATWMSFSLQLYPGMAWGIAMA</sequence>
<feature type="non-terminal residue" evidence="1">
    <location>
        <position position="182"/>
    </location>
</feature>
<evidence type="ECO:0000313" key="1">
    <source>
        <dbReference type="EMBL" id="KAL3822160.1"/>
    </source>
</evidence>
<organism evidence="1 2">
    <name type="scientific">Cyclostephanos tholiformis</name>
    <dbReference type="NCBI Taxonomy" id="382380"/>
    <lineage>
        <taxon>Eukaryota</taxon>
        <taxon>Sar</taxon>
        <taxon>Stramenopiles</taxon>
        <taxon>Ochrophyta</taxon>
        <taxon>Bacillariophyta</taxon>
        <taxon>Coscinodiscophyceae</taxon>
        <taxon>Thalassiosirophycidae</taxon>
        <taxon>Stephanodiscales</taxon>
        <taxon>Stephanodiscaceae</taxon>
        <taxon>Cyclostephanos</taxon>
    </lineage>
</organism>
<accession>A0ABD3SCP2</accession>